<dbReference type="AlphaFoldDB" id="A0A9J6FA73"/>
<feature type="compositionally biased region" description="Basic residues" evidence="1">
    <location>
        <begin position="1"/>
        <end position="13"/>
    </location>
</feature>
<proteinExistence type="predicted"/>
<dbReference type="InterPro" id="IPR016024">
    <property type="entry name" value="ARM-type_fold"/>
</dbReference>
<dbReference type="VEuPathDB" id="VectorBase:LOC119185736"/>
<evidence type="ECO:0000256" key="1">
    <source>
        <dbReference type="SAM" id="MobiDB-lite"/>
    </source>
</evidence>
<keyword evidence="3" id="KW-1185">Reference proteome</keyword>
<accession>A0A9J6FA73</accession>
<dbReference type="InterPro" id="IPR046409">
    <property type="entry name" value="PDC10_dimerisation_sf"/>
</dbReference>
<reference evidence="2" key="1">
    <citation type="journal article" date="2020" name="Cell">
        <title>Large-Scale Comparative Analyses of Tick Genomes Elucidate Their Genetic Diversity and Vector Capacities.</title>
        <authorList>
            <consortium name="Tick Genome and Microbiome Consortium (TIGMIC)"/>
            <person name="Jia N."/>
            <person name="Wang J."/>
            <person name="Shi W."/>
            <person name="Du L."/>
            <person name="Sun Y."/>
            <person name="Zhan W."/>
            <person name="Jiang J.F."/>
            <person name="Wang Q."/>
            <person name="Zhang B."/>
            <person name="Ji P."/>
            <person name="Bell-Sakyi L."/>
            <person name="Cui X.M."/>
            <person name="Yuan T.T."/>
            <person name="Jiang B.G."/>
            <person name="Yang W.F."/>
            <person name="Lam T.T."/>
            <person name="Chang Q.C."/>
            <person name="Ding S.J."/>
            <person name="Wang X.J."/>
            <person name="Zhu J.G."/>
            <person name="Ruan X.D."/>
            <person name="Zhao L."/>
            <person name="Wei J.T."/>
            <person name="Ye R.Z."/>
            <person name="Que T.C."/>
            <person name="Du C.H."/>
            <person name="Zhou Y.H."/>
            <person name="Cheng J.X."/>
            <person name="Dai P.F."/>
            <person name="Guo W.B."/>
            <person name="Han X.H."/>
            <person name="Huang E.J."/>
            <person name="Li L.F."/>
            <person name="Wei W."/>
            <person name="Gao Y.C."/>
            <person name="Liu J.Z."/>
            <person name="Shao H.Z."/>
            <person name="Wang X."/>
            <person name="Wang C.C."/>
            <person name="Yang T.C."/>
            <person name="Huo Q.B."/>
            <person name="Li W."/>
            <person name="Chen H.Y."/>
            <person name="Chen S.E."/>
            <person name="Zhou L.G."/>
            <person name="Ni X.B."/>
            <person name="Tian J.H."/>
            <person name="Sheng Y."/>
            <person name="Liu T."/>
            <person name="Pan Y.S."/>
            <person name="Xia L.Y."/>
            <person name="Li J."/>
            <person name="Zhao F."/>
            <person name="Cao W.C."/>
        </authorList>
    </citation>
    <scope>NUCLEOTIDE SEQUENCE</scope>
    <source>
        <strain evidence="2">Rmic-2018</strain>
    </source>
</reference>
<dbReference type="Proteomes" id="UP000821866">
    <property type="component" value="Chromosome 1"/>
</dbReference>
<sequence>MASKAQRRHKNSHRNSGGELTEAVEELRDAFERAERACPGICDVFLCEMLHRLAPGLSLHRIQDALQRLRLRAKFRYWLNAEDYTPLLEKTLDDLRSDDTDVAIRAADFVLGLFPLLQAPSLRVHYNDIVCAAYKQLVRTDGLVRSKMSELLEMMISLDMQATTELMLFLADEADSMQLAGILTAFCKVLRSDMCMKDFPNQRVLNFFEKYLDSTDDSIRSKAIAGALLMDYYFKAASPKLETEDEP</sequence>
<evidence type="ECO:0000313" key="2">
    <source>
        <dbReference type="EMBL" id="KAH8042741.1"/>
    </source>
</evidence>
<dbReference type="Gene3D" id="1.10.12.70">
    <property type="match status" value="1"/>
</dbReference>
<reference evidence="2" key="2">
    <citation type="submission" date="2021-09" db="EMBL/GenBank/DDBJ databases">
        <authorList>
            <person name="Jia N."/>
            <person name="Wang J."/>
            <person name="Shi W."/>
            <person name="Du L."/>
            <person name="Sun Y."/>
            <person name="Zhan W."/>
            <person name="Jiang J."/>
            <person name="Wang Q."/>
            <person name="Zhang B."/>
            <person name="Ji P."/>
            <person name="Sakyi L.B."/>
            <person name="Cui X."/>
            <person name="Yuan T."/>
            <person name="Jiang B."/>
            <person name="Yang W."/>
            <person name="Lam T.T.-Y."/>
            <person name="Chang Q."/>
            <person name="Ding S."/>
            <person name="Wang X."/>
            <person name="Zhu J."/>
            <person name="Ruan X."/>
            <person name="Zhao L."/>
            <person name="Wei J."/>
            <person name="Que T."/>
            <person name="Du C."/>
            <person name="Cheng J."/>
            <person name="Dai P."/>
            <person name="Han X."/>
            <person name="Huang E."/>
            <person name="Gao Y."/>
            <person name="Liu J."/>
            <person name="Shao H."/>
            <person name="Ye R."/>
            <person name="Li L."/>
            <person name="Wei W."/>
            <person name="Wang X."/>
            <person name="Wang C."/>
            <person name="Huo Q."/>
            <person name="Li W."/>
            <person name="Guo W."/>
            <person name="Chen H."/>
            <person name="Chen S."/>
            <person name="Zhou L."/>
            <person name="Zhou L."/>
            <person name="Ni X."/>
            <person name="Tian J."/>
            <person name="Zhou Y."/>
            <person name="Sheng Y."/>
            <person name="Liu T."/>
            <person name="Pan Y."/>
            <person name="Xia L."/>
            <person name="Li J."/>
            <person name="Zhao F."/>
            <person name="Cao W."/>
        </authorList>
    </citation>
    <scope>NUCLEOTIDE SEQUENCE</scope>
    <source>
        <strain evidence="2">Rmic-2018</strain>
        <tissue evidence="2">Larvae</tissue>
    </source>
</reference>
<feature type="region of interest" description="Disordered" evidence="1">
    <location>
        <begin position="1"/>
        <end position="21"/>
    </location>
</feature>
<protein>
    <submittedName>
        <fullName evidence="2">Uncharacterized protein</fullName>
    </submittedName>
</protein>
<dbReference type="EMBL" id="JABSTU010000001">
    <property type="protein sequence ID" value="KAH8042741.1"/>
    <property type="molecule type" value="Genomic_DNA"/>
</dbReference>
<evidence type="ECO:0000313" key="3">
    <source>
        <dbReference type="Proteomes" id="UP000821866"/>
    </source>
</evidence>
<comment type="caution">
    <text evidence="2">The sequence shown here is derived from an EMBL/GenBank/DDBJ whole genome shotgun (WGS) entry which is preliminary data.</text>
</comment>
<name>A0A9J6FA73_RHIMP</name>
<organism evidence="2 3">
    <name type="scientific">Rhipicephalus microplus</name>
    <name type="common">Cattle tick</name>
    <name type="synonym">Boophilus microplus</name>
    <dbReference type="NCBI Taxonomy" id="6941"/>
    <lineage>
        <taxon>Eukaryota</taxon>
        <taxon>Metazoa</taxon>
        <taxon>Ecdysozoa</taxon>
        <taxon>Arthropoda</taxon>
        <taxon>Chelicerata</taxon>
        <taxon>Arachnida</taxon>
        <taxon>Acari</taxon>
        <taxon>Parasitiformes</taxon>
        <taxon>Ixodida</taxon>
        <taxon>Ixodoidea</taxon>
        <taxon>Ixodidae</taxon>
        <taxon>Rhipicephalinae</taxon>
        <taxon>Rhipicephalus</taxon>
        <taxon>Boophilus</taxon>
    </lineage>
</organism>
<dbReference type="SUPFAM" id="SSF48371">
    <property type="entry name" value="ARM repeat"/>
    <property type="match status" value="1"/>
</dbReference>
<gene>
    <name evidence="2" type="ORF">HPB51_025645</name>
</gene>